<dbReference type="OrthoDB" id="4119890at2"/>
<dbReference type="RefSeq" id="WP_132461067.1">
    <property type="nucleotide sequence ID" value="NZ_SLXP01000002.1"/>
</dbReference>
<comment type="caution">
    <text evidence="1">The sequence shown here is derived from an EMBL/GenBank/DDBJ whole genome shotgun (WGS) entry which is preliminary data.</text>
</comment>
<dbReference type="Proteomes" id="UP000294835">
    <property type="component" value="Unassembled WGS sequence"/>
</dbReference>
<evidence type="ECO:0000313" key="1">
    <source>
        <dbReference type="EMBL" id="TCP43224.1"/>
    </source>
</evidence>
<keyword evidence="2" id="KW-1185">Reference proteome</keyword>
<dbReference type="EMBL" id="SLXP01000002">
    <property type="protein sequence ID" value="TCP43224.1"/>
    <property type="molecule type" value="Genomic_DNA"/>
</dbReference>
<accession>A0A4R2Q5J8</accession>
<gene>
    <name evidence="1" type="ORF">EV662_102421</name>
</gene>
<evidence type="ECO:0000313" key="2">
    <source>
        <dbReference type="Proteomes" id="UP000294835"/>
    </source>
</evidence>
<proteinExistence type="predicted"/>
<organism evidence="1 2">
    <name type="scientific">Rhodovulum marinum</name>
    <dbReference type="NCBI Taxonomy" id="320662"/>
    <lineage>
        <taxon>Bacteria</taxon>
        <taxon>Pseudomonadati</taxon>
        <taxon>Pseudomonadota</taxon>
        <taxon>Alphaproteobacteria</taxon>
        <taxon>Rhodobacterales</taxon>
        <taxon>Paracoccaceae</taxon>
        <taxon>Rhodovulum</taxon>
    </lineage>
</organism>
<reference evidence="1 2" key="1">
    <citation type="submission" date="2019-03" db="EMBL/GenBank/DDBJ databases">
        <title>Genomic Encyclopedia of Type Strains, Phase IV (KMG-IV): sequencing the most valuable type-strain genomes for metagenomic binning, comparative biology and taxonomic classification.</title>
        <authorList>
            <person name="Goeker M."/>
        </authorList>
    </citation>
    <scope>NUCLEOTIDE SEQUENCE [LARGE SCALE GENOMIC DNA]</scope>
    <source>
        <strain evidence="1 2">DSM 18063</strain>
    </source>
</reference>
<dbReference type="AlphaFoldDB" id="A0A4R2Q5J8"/>
<protein>
    <submittedName>
        <fullName evidence="1">Uncharacterized protein</fullName>
    </submittedName>
</protein>
<name>A0A4R2Q5J8_9RHOB</name>
<sequence length="74" mass="7912">MVEVPERPASPEECPALRQVAGVSGFRLAFARGGPGDRLFDAWLRAGGRLADPGAERLFEKAGFAVRPGMAQFP</sequence>